<dbReference type="InterPro" id="IPR021136">
    <property type="entry name" value="Flagellar_hook_control-like_C"/>
</dbReference>
<dbReference type="CDD" id="cd17470">
    <property type="entry name" value="T3SS_Flik_C"/>
    <property type="match status" value="1"/>
</dbReference>
<evidence type="ECO:0000313" key="4">
    <source>
        <dbReference type="Proteomes" id="UP000671879"/>
    </source>
</evidence>
<feature type="domain" description="Flagellar hook-length control protein-like C-terminal" evidence="2">
    <location>
        <begin position="349"/>
        <end position="424"/>
    </location>
</feature>
<dbReference type="Proteomes" id="UP000671879">
    <property type="component" value="Chromosome"/>
</dbReference>
<feature type="region of interest" description="Disordered" evidence="1">
    <location>
        <begin position="1"/>
        <end position="105"/>
    </location>
</feature>
<organism evidence="3 4">
    <name type="scientific">Aminithiophilus ramosus</name>
    <dbReference type="NCBI Taxonomy" id="3029084"/>
    <lineage>
        <taxon>Bacteria</taxon>
        <taxon>Thermotogati</taxon>
        <taxon>Synergistota</taxon>
        <taxon>Synergistia</taxon>
        <taxon>Synergistales</taxon>
        <taxon>Aminithiophilaceae</taxon>
        <taxon>Aminithiophilus</taxon>
    </lineage>
</organism>
<keyword evidence="3" id="KW-0969">Cilium</keyword>
<evidence type="ECO:0000313" key="3">
    <source>
        <dbReference type="EMBL" id="QTX31663.1"/>
    </source>
</evidence>
<evidence type="ECO:0000259" key="2">
    <source>
        <dbReference type="Pfam" id="PF02120"/>
    </source>
</evidence>
<keyword evidence="3" id="KW-0966">Cell projection</keyword>
<feature type="compositionally biased region" description="Low complexity" evidence="1">
    <location>
        <begin position="21"/>
        <end position="47"/>
    </location>
</feature>
<dbReference type="RefSeq" id="WP_274372833.1">
    <property type="nucleotide sequence ID" value="NZ_CP072943.1"/>
</dbReference>
<dbReference type="Pfam" id="PF02120">
    <property type="entry name" value="Flg_hook"/>
    <property type="match status" value="1"/>
</dbReference>
<protein>
    <submittedName>
        <fullName evidence="3">Flagellar hook-length control protein FliK</fullName>
    </submittedName>
</protein>
<keyword evidence="3" id="KW-0282">Flagellum</keyword>
<reference evidence="4" key="1">
    <citation type="submission" date="2021-04" db="EMBL/GenBank/DDBJ databases">
        <title>A novel Synergistetes isolate from a pyrite-forming mixed culture.</title>
        <authorList>
            <person name="Bunk B."/>
            <person name="Sproer C."/>
            <person name="Spring S."/>
            <person name="Pester M."/>
        </authorList>
    </citation>
    <scope>NUCLEOTIDE SEQUENCE [LARGE SCALE GENOMIC DNA]</scope>
    <source>
        <strain evidence="4">J.5.4.2-T.3.5.2</strain>
    </source>
</reference>
<dbReference type="KEGG" id="aram:KAR29_09890"/>
<dbReference type="Gene3D" id="3.30.750.140">
    <property type="match status" value="1"/>
</dbReference>
<evidence type="ECO:0000256" key="1">
    <source>
        <dbReference type="SAM" id="MobiDB-lite"/>
    </source>
</evidence>
<keyword evidence="4" id="KW-1185">Reference proteome</keyword>
<dbReference type="AlphaFoldDB" id="A0A9Q7ALI9"/>
<feature type="region of interest" description="Disordered" evidence="1">
    <location>
        <begin position="194"/>
        <end position="273"/>
    </location>
</feature>
<gene>
    <name evidence="3" type="ORF">KAR29_09890</name>
</gene>
<feature type="region of interest" description="Disordered" evidence="1">
    <location>
        <begin position="422"/>
        <end position="447"/>
    </location>
</feature>
<sequence>MAEPTEVPLTAQKPVTEVSLPTAASTASSAPAAGMAPAPADGTAPTAEPSLGAASRATAEASSLSSGPAGAESPRGVLSAEIPASPSAEPVTAVPSPTVESAASVPPRSAFEFLMSNPRLSRSAGEDGSAPSLGGGRAEAETSTAEGAEAVDVSDGETFASPSASSPSRPVDLVPGGKAEKRADEAIALESVVGGAENKESSPREWAFAAADRAAEEGAPWEGAVERSRKTSADGTKAEGSPMEDLAVAASSSAGQGDTFEGEGRRGDSLAFPSSAEVIGGGTSTVREVAFASLLRDDGGEKEILRQGRVVAGGNGSSIATSASAEEPLQWLKSGAPLPEGLAEAAKRTLTLGKNRATVVVEPPALGRVEIAVRQGAQGIEATLRVDNEGLRQTIQGQLDQLRTSLQQAGITLQGLSVDVRSDGGERSLGGEGGRKTKQVLPEEEEPLEGTLDLERGLLTWMA</sequence>
<dbReference type="InterPro" id="IPR038610">
    <property type="entry name" value="FliK-like_C_sf"/>
</dbReference>
<proteinExistence type="predicted"/>
<name>A0A9Q7ALI9_9BACT</name>
<dbReference type="EMBL" id="CP072943">
    <property type="protein sequence ID" value="QTX31663.1"/>
    <property type="molecule type" value="Genomic_DNA"/>
</dbReference>
<accession>A0A9Q7ALI9</accession>
<feature type="region of interest" description="Disordered" evidence="1">
    <location>
        <begin position="120"/>
        <end position="179"/>
    </location>
</feature>
<feature type="compositionally biased region" description="Low complexity" evidence="1">
    <location>
        <begin position="141"/>
        <end position="150"/>
    </location>
</feature>